<dbReference type="InterPro" id="IPR051023">
    <property type="entry name" value="PP2A_Regulatory_Subunit_A"/>
</dbReference>
<feature type="repeat" description="HEAT" evidence="2">
    <location>
        <begin position="233"/>
        <end position="271"/>
    </location>
</feature>
<dbReference type="PANTHER" id="PTHR10648">
    <property type="entry name" value="SERINE/THREONINE-PROTEIN PHOSPHATASE PP2A 65 KDA REGULATORY SUBUNIT"/>
    <property type="match status" value="1"/>
</dbReference>
<reference evidence="4 5" key="1">
    <citation type="submission" date="2021-04" db="EMBL/GenBank/DDBJ databases">
        <authorList>
            <person name="Bliznina A."/>
        </authorList>
    </citation>
    <scope>NUCLEOTIDE SEQUENCE [LARGE SCALE GENOMIC DNA]</scope>
</reference>
<proteinExistence type="predicted"/>
<dbReference type="Proteomes" id="UP001158576">
    <property type="component" value="Chromosome PAR"/>
</dbReference>
<dbReference type="PANTHER" id="PTHR10648:SF1">
    <property type="entry name" value="SERINE_THREONINE-PROTEIN PHOSPHATASE 4 REGULATORY SUBUNIT 1"/>
    <property type="match status" value="1"/>
</dbReference>
<dbReference type="EMBL" id="OU015568">
    <property type="protein sequence ID" value="CAG5085824.1"/>
    <property type="molecule type" value="Genomic_DNA"/>
</dbReference>
<dbReference type="InterPro" id="IPR016024">
    <property type="entry name" value="ARM-type_fold"/>
</dbReference>
<sequence>MIGFGYDPDEEDMDQSMLDQYTALEMLTPLEKFKKYVESTNVFERQAAGRLLCDAAESCDTKDEFSSAMMFVSRLSVDPEPSVRAELIEKVPGLVRICNDRCAKLDLDPSMIEDEILPLVINYLEDVTNNVRKTAQAALVNILDLFSHEVCHKKILPNIIALSSKQNDDHRTEAVILLAKLCPILGEQITVEEILPEYVKACQDELFHVRKVAAQQAPEVAKLIGPSLTETMILPHFAKLAEDVVWGVRKACSDSMAALSEHVSTTVREEQLCPMFVDLLNDESRWVRISSYQELGKFIATFAKPHEAKDESFVVEESEFNAMKFWKEDLPEVDFDALLLGEEPPPPLEDVKNPTEEKEKDNSSDESETNDQADQSALPEADQDIQAGENQKKQTFEQSIKNNIVFVDNDEDVPINYAEGDESHGSLLNHFTDMNLDEQANESGDANTSLPDPFDPERMEDDDVDIELSNRNPGYNTYLGNDDGFSASSLRSDTPDNLDDANDQIEPQDVIPEVLLKYFIWMTTPKKLGNEFHDSELARHCAFSLPGVALTLGKKNWKCLRQVYSTLANDVQWKVRRTLASSIHEIAKILGDTLTVKELEPIFRTFLSDLDEVRLGLLCHISDFLALTNEDVKTTYLTQMSDFLTRNWRFRLTLAYQLSKVISLYTPQQVMDHHVPIVIKLLHDQIAAVRIQGAHLAAAVTRHLMTDKNNTLHIDFIRMLISHTEQESKDHRWLHRTVFCYYSAACMHPARVPFPAEEDAEGGVPEEGRDYSPVLTLQEFIEHLMPTLVVLSRDSIVNIRICAARCLKAVRDEEEYLRNAENEETVILENVFKRLATDKDRDVKMVVQEWVEDEVEDYHDDDDDFDDDVIQHLTPEQLNDMVQNLNNSESEDLSYNPRSPEPENEPIIANLEPERLVSAAVPIPAAAGGPAIIVEDLENSPTSDPEEEKEEKEKSKEDDEETF</sequence>
<feature type="repeat" description="HEAT" evidence="2">
    <location>
        <begin position="155"/>
        <end position="193"/>
    </location>
</feature>
<dbReference type="PROSITE" id="PS50077">
    <property type="entry name" value="HEAT_REPEAT"/>
    <property type="match status" value="6"/>
</dbReference>
<feature type="region of interest" description="Disordered" evidence="3">
    <location>
        <begin position="931"/>
        <end position="963"/>
    </location>
</feature>
<dbReference type="SUPFAM" id="SSF48371">
    <property type="entry name" value="ARM repeat"/>
    <property type="match status" value="1"/>
</dbReference>
<dbReference type="InterPro" id="IPR011989">
    <property type="entry name" value="ARM-like"/>
</dbReference>
<keyword evidence="5" id="KW-1185">Reference proteome</keyword>
<name>A0ABN7S0W3_OIKDI</name>
<accession>A0ABN7S0W3</accession>
<evidence type="ECO:0000256" key="1">
    <source>
        <dbReference type="ARBA" id="ARBA00022737"/>
    </source>
</evidence>
<evidence type="ECO:0000256" key="2">
    <source>
        <dbReference type="PROSITE-ProRule" id="PRU00103"/>
    </source>
</evidence>
<feature type="region of interest" description="Disordered" evidence="3">
    <location>
        <begin position="339"/>
        <end position="378"/>
    </location>
</feature>
<feature type="region of interest" description="Disordered" evidence="3">
    <location>
        <begin position="472"/>
        <end position="496"/>
    </location>
</feature>
<evidence type="ECO:0000313" key="4">
    <source>
        <dbReference type="EMBL" id="CAG5085824.1"/>
    </source>
</evidence>
<feature type="repeat" description="HEAT" evidence="2">
    <location>
        <begin position="272"/>
        <end position="310"/>
    </location>
</feature>
<feature type="repeat" description="HEAT" evidence="2">
    <location>
        <begin position="560"/>
        <end position="598"/>
    </location>
</feature>
<feature type="repeat" description="HEAT" evidence="2">
    <location>
        <begin position="194"/>
        <end position="232"/>
    </location>
</feature>
<evidence type="ECO:0000256" key="3">
    <source>
        <dbReference type="SAM" id="MobiDB-lite"/>
    </source>
</evidence>
<organism evidence="4 5">
    <name type="scientific">Oikopleura dioica</name>
    <name type="common">Tunicate</name>
    <dbReference type="NCBI Taxonomy" id="34765"/>
    <lineage>
        <taxon>Eukaryota</taxon>
        <taxon>Metazoa</taxon>
        <taxon>Chordata</taxon>
        <taxon>Tunicata</taxon>
        <taxon>Appendicularia</taxon>
        <taxon>Copelata</taxon>
        <taxon>Oikopleuridae</taxon>
        <taxon>Oikopleura</taxon>
    </lineage>
</organism>
<feature type="repeat" description="HEAT" evidence="2">
    <location>
        <begin position="116"/>
        <end position="154"/>
    </location>
</feature>
<protein>
    <submittedName>
        <fullName evidence="4">Oidioi.mRNA.OKI2018_I69.PAR.g11022.t2.cds</fullName>
    </submittedName>
</protein>
<keyword evidence="1" id="KW-0677">Repeat</keyword>
<gene>
    <name evidence="4" type="ORF">OKIOD_LOCUS2580</name>
</gene>
<dbReference type="InterPro" id="IPR021133">
    <property type="entry name" value="HEAT_type_2"/>
</dbReference>
<feature type="compositionally biased region" description="Basic and acidic residues" evidence="3">
    <location>
        <begin position="349"/>
        <end position="363"/>
    </location>
</feature>
<evidence type="ECO:0000313" key="5">
    <source>
        <dbReference type="Proteomes" id="UP001158576"/>
    </source>
</evidence>
<dbReference type="Gene3D" id="1.25.10.10">
    <property type="entry name" value="Leucine-rich Repeat Variant"/>
    <property type="match status" value="2"/>
</dbReference>